<evidence type="ECO:0000256" key="4">
    <source>
        <dbReference type="ARBA" id="ARBA00022617"/>
    </source>
</evidence>
<keyword evidence="8 10" id="KW-0503">Monooxygenase</keyword>
<dbReference type="InterPro" id="IPR036396">
    <property type="entry name" value="Cyt_P450_sf"/>
</dbReference>
<dbReference type="CDD" id="cd11065">
    <property type="entry name" value="CYP64-like"/>
    <property type="match status" value="1"/>
</dbReference>
<comment type="cofactor">
    <cofactor evidence="1 9">
        <name>heme</name>
        <dbReference type="ChEBI" id="CHEBI:30413"/>
    </cofactor>
</comment>
<dbReference type="PANTHER" id="PTHR46300">
    <property type="entry name" value="P450, PUTATIVE (EUROFUNG)-RELATED-RELATED"/>
    <property type="match status" value="1"/>
</dbReference>
<protein>
    <submittedName>
        <fullName evidence="11">Cytochrome P450</fullName>
    </submittedName>
</protein>
<keyword evidence="4 9" id="KW-0349">Heme</keyword>
<dbReference type="InterPro" id="IPR001128">
    <property type="entry name" value="Cyt_P450"/>
</dbReference>
<evidence type="ECO:0000256" key="7">
    <source>
        <dbReference type="ARBA" id="ARBA00023004"/>
    </source>
</evidence>
<evidence type="ECO:0000256" key="6">
    <source>
        <dbReference type="ARBA" id="ARBA00023002"/>
    </source>
</evidence>
<dbReference type="EMBL" id="JARIHO010000076">
    <property type="protein sequence ID" value="KAJ7310910.1"/>
    <property type="molecule type" value="Genomic_DNA"/>
</dbReference>
<dbReference type="InterPro" id="IPR002401">
    <property type="entry name" value="Cyt_P450_E_grp-I"/>
</dbReference>
<name>A0AAD6Z890_9AGAR</name>
<dbReference type="Proteomes" id="UP001218218">
    <property type="component" value="Unassembled WGS sequence"/>
</dbReference>
<evidence type="ECO:0000256" key="9">
    <source>
        <dbReference type="PIRSR" id="PIRSR602401-1"/>
    </source>
</evidence>
<evidence type="ECO:0000256" key="1">
    <source>
        <dbReference type="ARBA" id="ARBA00001971"/>
    </source>
</evidence>
<dbReference type="GO" id="GO:0016705">
    <property type="term" value="F:oxidoreductase activity, acting on paired donors, with incorporation or reduction of molecular oxygen"/>
    <property type="evidence" value="ECO:0007669"/>
    <property type="project" value="InterPro"/>
</dbReference>
<evidence type="ECO:0000313" key="11">
    <source>
        <dbReference type="EMBL" id="KAJ7310910.1"/>
    </source>
</evidence>
<comment type="caution">
    <text evidence="11">The sequence shown here is derived from an EMBL/GenBank/DDBJ whole genome shotgun (WGS) entry which is preliminary data.</text>
</comment>
<evidence type="ECO:0000256" key="8">
    <source>
        <dbReference type="ARBA" id="ARBA00023033"/>
    </source>
</evidence>
<dbReference type="Gene3D" id="1.10.630.10">
    <property type="entry name" value="Cytochrome P450"/>
    <property type="match status" value="1"/>
</dbReference>
<dbReference type="PANTHER" id="PTHR46300:SF7">
    <property type="entry name" value="P450, PUTATIVE (EUROFUNG)-RELATED"/>
    <property type="match status" value="1"/>
</dbReference>
<comment type="similarity">
    <text evidence="3 10">Belongs to the cytochrome P450 family.</text>
</comment>
<dbReference type="GO" id="GO:0020037">
    <property type="term" value="F:heme binding"/>
    <property type="evidence" value="ECO:0007669"/>
    <property type="project" value="InterPro"/>
</dbReference>
<keyword evidence="6 10" id="KW-0560">Oxidoreductase</keyword>
<dbReference type="PRINTS" id="PR00463">
    <property type="entry name" value="EP450I"/>
</dbReference>
<dbReference type="GO" id="GO:0004497">
    <property type="term" value="F:monooxygenase activity"/>
    <property type="evidence" value="ECO:0007669"/>
    <property type="project" value="UniProtKB-KW"/>
</dbReference>
<dbReference type="Pfam" id="PF00067">
    <property type="entry name" value="p450"/>
    <property type="match status" value="1"/>
</dbReference>
<sequence>MIQLLPQPASSNSTWAVAIFLIVLYGFRWRRSRSQLPLPPGPKKLPLVGNLFDIPPERQWETYLQWSKQFNSDIIHLNVAGTSVVVLSSMEAVKELFERRSSLYSDRPYLPMLMLMGWDFGIGLMKYGDRWRAHRRILHEAFNIAAVKQFQPQKLAATHRLLRRILQDPRDIMNHFRHMSGALMMDVTYGIDVRSSDDRYISIAEEAMHGFSIASIPGAFLVDTIHALKYVPDWVPGAGFKLKAKAWRKVTKALQEVPFTETKRSIAMGAVRTSFTSLNLRSLEELKGSDKATQEAVVKAAAANMYAAGADTTVSALGTFVLGMLANPEAQRKTQAEIDSVVGAGQLPDFTDEAALPYVSAIVKEALRWKNVTPIAIPHYLAVEDEYRGYRIPAGSVVVGNAWALLHDETMYSSPEVFRPERFLLDGKLNPAIRDPEMVAFGFGRRICPGRHMATSILWITIASILSTFDIRKAIGKDGEVVEPTYEYFPGLVSSPLPFECSITPRSSQVVEAIQATSS</sequence>
<dbReference type="AlphaFoldDB" id="A0AAD6Z890"/>
<dbReference type="PROSITE" id="PS00086">
    <property type="entry name" value="CYTOCHROME_P450"/>
    <property type="match status" value="1"/>
</dbReference>
<keyword evidence="5 9" id="KW-0479">Metal-binding</keyword>
<evidence type="ECO:0000313" key="12">
    <source>
        <dbReference type="Proteomes" id="UP001218218"/>
    </source>
</evidence>
<evidence type="ECO:0000256" key="10">
    <source>
        <dbReference type="RuleBase" id="RU000461"/>
    </source>
</evidence>
<dbReference type="InterPro" id="IPR050364">
    <property type="entry name" value="Cytochrome_P450_fung"/>
</dbReference>
<keyword evidence="7 9" id="KW-0408">Iron</keyword>
<evidence type="ECO:0000256" key="3">
    <source>
        <dbReference type="ARBA" id="ARBA00010617"/>
    </source>
</evidence>
<evidence type="ECO:0000256" key="5">
    <source>
        <dbReference type="ARBA" id="ARBA00022723"/>
    </source>
</evidence>
<comment type="pathway">
    <text evidence="2">Secondary metabolite biosynthesis.</text>
</comment>
<accession>A0AAD6Z890</accession>
<dbReference type="InterPro" id="IPR017972">
    <property type="entry name" value="Cyt_P450_CS"/>
</dbReference>
<feature type="binding site" description="axial binding residue" evidence="9">
    <location>
        <position position="448"/>
    </location>
    <ligand>
        <name>heme</name>
        <dbReference type="ChEBI" id="CHEBI:30413"/>
    </ligand>
    <ligandPart>
        <name>Fe</name>
        <dbReference type="ChEBI" id="CHEBI:18248"/>
    </ligandPart>
</feature>
<proteinExistence type="inferred from homology"/>
<gene>
    <name evidence="11" type="ORF">DFH08DRAFT_1045787</name>
</gene>
<organism evidence="11 12">
    <name type="scientific">Mycena albidolilacea</name>
    <dbReference type="NCBI Taxonomy" id="1033008"/>
    <lineage>
        <taxon>Eukaryota</taxon>
        <taxon>Fungi</taxon>
        <taxon>Dikarya</taxon>
        <taxon>Basidiomycota</taxon>
        <taxon>Agaricomycotina</taxon>
        <taxon>Agaricomycetes</taxon>
        <taxon>Agaricomycetidae</taxon>
        <taxon>Agaricales</taxon>
        <taxon>Marasmiineae</taxon>
        <taxon>Mycenaceae</taxon>
        <taxon>Mycena</taxon>
    </lineage>
</organism>
<dbReference type="SUPFAM" id="SSF48264">
    <property type="entry name" value="Cytochrome P450"/>
    <property type="match status" value="1"/>
</dbReference>
<reference evidence="11" key="1">
    <citation type="submission" date="2023-03" db="EMBL/GenBank/DDBJ databases">
        <title>Massive genome expansion in bonnet fungi (Mycena s.s.) driven by repeated elements and novel gene families across ecological guilds.</title>
        <authorList>
            <consortium name="Lawrence Berkeley National Laboratory"/>
            <person name="Harder C.B."/>
            <person name="Miyauchi S."/>
            <person name="Viragh M."/>
            <person name="Kuo A."/>
            <person name="Thoen E."/>
            <person name="Andreopoulos B."/>
            <person name="Lu D."/>
            <person name="Skrede I."/>
            <person name="Drula E."/>
            <person name="Henrissat B."/>
            <person name="Morin E."/>
            <person name="Kohler A."/>
            <person name="Barry K."/>
            <person name="LaButti K."/>
            <person name="Morin E."/>
            <person name="Salamov A."/>
            <person name="Lipzen A."/>
            <person name="Mereny Z."/>
            <person name="Hegedus B."/>
            <person name="Baldrian P."/>
            <person name="Stursova M."/>
            <person name="Weitz H."/>
            <person name="Taylor A."/>
            <person name="Grigoriev I.V."/>
            <person name="Nagy L.G."/>
            <person name="Martin F."/>
            <person name="Kauserud H."/>
        </authorList>
    </citation>
    <scope>NUCLEOTIDE SEQUENCE</scope>
    <source>
        <strain evidence="11">CBHHK002</strain>
    </source>
</reference>
<dbReference type="PRINTS" id="PR00385">
    <property type="entry name" value="P450"/>
</dbReference>
<evidence type="ECO:0000256" key="2">
    <source>
        <dbReference type="ARBA" id="ARBA00005179"/>
    </source>
</evidence>
<keyword evidence="12" id="KW-1185">Reference proteome</keyword>
<dbReference type="GO" id="GO:0005506">
    <property type="term" value="F:iron ion binding"/>
    <property type="evidence" value="ECO:0007669"/>
    <property type="project" value="InterPro"/>
</dbReference>